<keyword evidence="6" id="KW-0575">Peroxidase</keyword>
<keyword evidence="12" id="KW-0376">Hydrogen peroxide</keyword>
<dbReference type="eggNOG" id="ENOG502QT4B">
    <property type="taxonomic scope" value="Eukaryota"/>
</dbReference>
<dbReference type="InParanoid" id="B9S4J5"/>
<feature type="domain" description="Plant heme peroxidase family profile" evidence="15">
    <location>
        <begin position="1"/>
        <end position="104"/>
    </location>
</feature>
<dbReference type="GO" id="GO:0020037">
    <property type="term" value="F:heme binding"/>
    <property type="evidence" value="ECO:0007669"/>
    <property type="project" value="InterPro"/>
</dbReference>
<keyword evidence="8 13" id="KW-0479">Metal-binding</keyword>
<comment type="function">
    <text evidence="3">Removal of H(2)O(2), oxidation of toxic reductants, biosynthesis and degradation of lignin, suberization, auxin catabolism, response to environmental stresses such as wounding, pathogen attack and oxidative stress. These functions might be dependent on each isozyme/isoform in each plant tissue.</text>
</comment>
<comment type="cofactor">
    <cofactor evidence="2">
        <name>heme b</name>
        <dbReference type="ChEBI" id="CHEBI:60344"/>
    </cofactor>
</comment>
<evidence type="ECO:0000256" key="8">
    <source>
        <dbReference type="ARBA" id="ARBA00022723"/>
    </source>
</evidence>
<evidence type="ECO:0000256" key="13">
    <source>
        <dbReference type="PIRSR" id="PIRSR600823-3"/>
    </source>
</evidence>
<evidence type="ECO:0000256" key="3">
    <source>
        <dbReference type="ARBA" id="ARBA00002322"/>
    </source>
</evidence>
<dbReference type="InterPro" id="IPR010255">
    <property type="entry name" value="Haem_peroxidase_sf"/>
</dbReference>
<dbReference type="InterPro" id="IPR000823">
    <property type="entry name" value="Peroxidase_pln"/>
</dbReference>
<dbReference type="Pfam" id="PF00141">
    <property type="entry name" value="peroxidase"/>
    <property type="match status" value="1"/>
</dbReference>
<feature type="binding site" evidence="13">
    <location>
        <position position="47"/>
    </location>
    <ligand>
        <name>Ca(2+)</name>
        <dbReference type="ChEBI" id="CHEBI:29108"/>
        <label>2</label>
    </ligand>
</feature>
<keyword evidence="9 13" id="KW-0106">Calcium</keyword>
<dbReference type="PANTHER" id="PTHR31517">
    <property type="match status" value="1"/>
</dbReference>
<dbReference type="EMBL" id="EQ973865">
    <property type="protein sequence ID" value="EEF41459.1"/>
    <property type="molecule type" value="Genomic_DNA"/>
</dbReference>
<dbReference type="PRINTS" id="PR00461">
    <property type="entry name" value="PLPEROXIDASE"/>
</dbReference>
<evidence type="ECO:0000256" key="4">
    <source>
        <dbReference type="ARBA" id="ARBA00012313"/>
    </source>
</evidence>
<dbReference type="PROSITE" id="PS50873">
    <property type="entry name" value="PEROXIDASE_4"/>
    <property type="match status" value="1"/>
</dbReference>
<evidence type="ECO:0000256" key="9">
    <source>
        <dbReference type="ARBA" id="ARBA00022837"/>
    </source>
</evidence>
<dbReference type="InterPro" id="IPR002016">
    <property type="entry name" value="Haem_peroxidase"/>
</dbReference>
<evidence type="ECO:0000256" key="11">
    <source>
        <dbReference type="ARBA" id="ARBA00023004"/>
    </source>
</evidence>
<dbReference type="GO" id="GO:0006979">
    <property type="term" value="P:response to oxidative stress"/>
    <property type="evidence" value="ECO:0007669"/>
    <property type="project" value="InterPro"/>
</dbReference>
<dbReference type="PANTHER" id="PTHR31517:SF59">
    <property type="entry name" value="PEROXIDASE"/>
    <property type="match status" value="1"/>
</dbReference>
<evidence type="ECO:0000256" key="14">
    <source>
        <dbReference type="RuleBase" id="RU004241"/>
    </source>
</evidence>
<evidence type="ECO:0000256" key="7">
    <source>
        <dbReference type="ARBA" id="ARBA00022617"/>
    </source>
</evidence>
<dbReference type="GO" id="GO:0046872">
    <property type="term" value="F:metal ion binding"/>
    <property type="evidence" value="ECO:0007669"/>
    <property type="project" value="UniProtKB-KW"/>
</dbReference>
<evidence type="ECO:0000256" key="1">
    <source>
        <dbReference type="ARBA" id="ARBA00000189"/>
    </source>
</evidence>
<feature type="binding site" evidence="13">
    <location>
        <position position="44"/>
    </location>
    <ligand>
        <name>Ca(2+)</name>
        <dbReference type="ChEBI" id="CHEBI:29108"/>
        <label>2</label>
    </ligand>
</feature>
<comment type="catalytic activity">
    <reaction evidence="1">
        <text>2 a phenolic donor + H2O2 = 2 a phenolic radical donor + 2 H2O</text>
        <dbReference type="Rhea" id="RHEA:56136"/>
        <dbReference type="ChEBI" id="CHEBI:15377"/>
        <dbReference type="ChEBI" id="CHEBI:16240"/>
        <dbReference type="ChEBI" id="CHEBI:139520"/>
        <dbReference type="ChEBI" id="CHEBI:139521"/>
        <dbReference type="EC" id="1.11.1.7"/>
    </reaction>
</comment>
<evidence type="ECO:0000313" key="17">
    <source>
        <dbReference type="Proteomes" id="UP000008311"/>
    </source>
</evidence>
<keyword evidence="11" id="KW-0408">Iron</keyword>
<sequence length="111" mass="12752">MPRIYGYNKTFDIDPTMDQQYAVSLRGSCRRKTHPDSTVVALNDVTTPFTFDNVYFRNLQKGLGLLSKDQMLAYHPLTRSNVNMMAEDQQIFFNYFAAAMIKLGLDRSQVS</sequence>
<evidence type="ECO:0000256" key="6">
    <source>
        <dbReference type="ARBA" id="ARBA00022559"/>
    </source>
</evidence>
<proteinExistence type="inferred from homology"/>
<evidence type="ECO:0000259" key="15">
    <source>
        <dbReference type="PROSITE" id="PS50873"/>
    </source>
</evidence>
<dbReference type="EC" id="1.11.1.7" evidence="4"/>
<dbReference type="GO" id="GO:0140825">
    <property type="term" value="F:lactoperoxidase activity"/>
    <property type="evidence" value="ECO:0007669"/>
    <property type="project" value="UniProtKB-EC"/>
</dbReference>
<name>B9S4J5_RICCO</name>
<feature type="binding site" evidence="13">
    <location>
        <position position="52"/>
    </location>
    <ligand>
        <name>Ca(2+)</name>
        <dbReference type="ChEBI" id="CHEBI:29108"/>
        <label>2</label>
    </ligand>
</feature>
<comment type="cofactor">
    <cofactor evidence="13">
        <name>Ca(2+)</name>
        <dbReference type="ChEBI" id="CHEBI:29108"/>
    </cofactor>
    <text evidence="13">Binds 2 calcium ions per subunit.</text>
</comment>
<keyword evidence="10" id="KW-0560">Oxidoreductase</keyword>
<dbReference type="Proteomes" id="UP000008311">
    <property type="component" value="Unassembled WGS sequence"/>
</dbReference>
<evidence type="ECO:0000256" key="2">
    <source>
        <dbReference type="ARBA" id="ARBA00001970"/>
    </source>
</evidence>
<dbReference type="Gene3D" id="1.10.420.10">
    <property type="entry name" value="Peroxidase, domain 2"/>
    <property type="match status" value="1"/>
</dbReference>
<keyword evidence="5" id="KW-0964">Secreted</keyword>
<keyword evidence="7" id="KW-0349">Heme</keyword>
<dbReference type="GO" id="GO:0042744">
    <property type="term" value="P:hydrogen peroxide catabolic process"/>
    <property type="evidence" value="ECO:0007669"/>
    <property type="project" value="UniProtKB-KW"/>
</dbReference>
<comment type="similarity">
    <text evidence="14">Belongs to the peroxidase family.</text>
</comment>
<keyword evidence="17" id="KW-1185">Reference proteome</keyword>
<evidence type="ECO:0000256" key="5">
    <source>
        <dbReference type="ARBA" id="ARBA00022525"/>
    </source>
</evidence>
<protein>
    <recommendedName>
        <fullName evidence="4">peroxidase</fullName>
        <ecNumber evidence="4">1.11.1.7</ecNumber>
    </recommendedName>
</protein>
<organism evidence="16 17">
    <name type="scientific">Ricinus communis</name>
    <name type="common">Castor bean</name>
    <dbReference type="NCBI Taxonomy" id="3988"/>
    <lineage>
        <taxon>Eukaryota</taxon>
        <taxon>Viridiplantae</taxon>
        <taxon>Streptophyta</taxon>
        <taxon>Embryophyta</taxon>
        <taxon>Tracheophyta</taxon>
        <taxon>Spermatophyta</taxon>
        <taxon>Magnoliopsida</taxon>
        <taxon>eudicotyledons</taxon>
        <taxon>Gunneridae</taxon>
        <taxon>Pentapetalae</taxon>
        <taxon>rosids</taxon>
        <taxon>fabids</taxon>
        <taxon>Malpighiales</taxon>
        <taxon>Euphorbiaceae</taxon>
        <taxon>Acalyphoideae</taxon>
        <taxon>Acalypheae</taxon>
        <taxon>Ricinus</taxon>
    </lineage>
</organism>
<dbReference type="AlphaFoldDB" id="B9S4J5"/>
<reference evidence="17" key="1">
    <citation type="journal article" date="2010" name="Nat. Biotechnol.">
        <title>Draft genome sequence of the oilseed species Ricinus communis.</title>
        <authorList>
            <person name="Chan A.P."/>
            <person name="Crabtree J."/>
            <person name="Zhao Q."/>
            <person name="Lorenzi H."/>
            <person name="Orvis J."/>
            <person name="Puiu D."/>
            <person name="Melake-Berhan A."/>
            <person name="Jones K.M."/>
            <person name="Redman J."/>
            <person name="Chen G."/>
            <person name="Cahoon E.B."/>
            <person name="Gedil M."/>
            <person name="Stanke M."/>
            <person name="Haas B.J."/>
            <person name="Wortman J.R."/>
            <person name="Fraser-Liggett C.M."/>
            <person name="Ravel J."/>
            <person name="Rabinowicz P.D."/>
        </authorList>
    </citation>
    <scope>NUCLEOTIDE SEQUENCE [LARGE SCALE GENOMIC DNA]</scope>
    <source>
        <strain evidence="17">cv. Hale</strain>
    </source>
</reference>
<accession>B9S4J5</accession>
<evidence type="ECO:0000313" key="16">
    <source>
        <dbReference type="EMBL" id="EEF41459.1"/>
    </source>
</evidence>
<gene>
    <name evidence="16" type="ORF">RCOM_0808690</name>
</gene>
<dbReference type="SUPFAM" id="SSF48113">
    <property type="entry name" value="Heme-dependent peroxidases"/>
    <property type="match status" value="1"/>
</dbReference>
<evidence type="ECO:0000256" key="10">
    <source>
        <dbReference type="ARBA" id="ARBA00023002"/>
    </source>
</evidence>
<evidence type="ECO:0000256" key="12">
    <source>
        <dbReference type="ARBA" id="ARBA00023324"/>
    </source>
</evidence>